<keyword evidence="2" id="KW-1185">Reference proteome</keyword>
<comment type="caution">
    <text evidence="1">The sequence shown here is derived from an EMBL/GenBank/DDBJ whole genome shotgun (WGS) entry which is preliminary data.</text>
</comment>
<name>A0AAD6YU58_9AGAR</name>
<dbReference type="PANTHER" id="PTHR33129:SF1">
    <property type="entry name" value="ATP-BINDING PROTEIN"/>
    <property type="match status" value="1"/>
</dbReference>
<accession>A0AAD6YU58</accession>
<sequence length="443" mass="49364">MPRGFVDVLVVRDEYPLLRTNLELAEMPRYWAVVVTGHPGIGKTMFLIYLLLYRLEHKKPTAVQVTRDRYYVFDEQGVTAFRLDQFPSRLQGCWALVDSNQYVIAPCAPLTSRAKYVVLTTPPEPSRWKKWLKHGGGELMVSELPTTLEIAAIAKELGFDPKVACRRAEKWGPSIRHIIELLEKGERLEKKFKADAETASESVWASPQKLSTILSDVQSLSSTGSAVVFIRPVMEDGHRLPGVARPFIPTEHLANIFEKQGYRLNKHAALQVFNMLSTHLLTRSPAGWLFEKSMHEHLYSGVKAIAIDKCDGRTRASKMDMTPATELITGTLNGLALAGPLDSFYWLPTAGNFPGIDGVLGDSKGNLFAVQATIASEYTSPEDGLRKVWEIIDKPVGESCSWHFVVVADTTATAKKLGPEIAKSLETLRLGRKKKVEVWCCSL</sequence>
<dbReference type="InterPro" id="IPR052980">
    <property type="entry name" value="Crinkler_effector"/>
</dbReference>
<organism evidence="1 2">
    <name type="scientific">Mycena pura</name>
    <dbReference type="NCBI Taxonomy" id="153505"/>
    <lineage>
        <taxon>Eukaryota</taxon>
        <taxon>Fungi</taxon>
        <taxon>Dikarya</taxon>
        <taxon>Basidiomycota</taxon>
        <taxon>Agaricomycotina</taxon>
        <taxon>Agaricomycetes</taxon>
        <taxon>Agaricomycetidae</taxon>
        <taxon>Agaricales</taxon>
        <taxon>Marasmiineae</taxon>
        <taxon>Mycenaceae</taxon>
        <taxon>Mycena</taxon>
    </lineage>
</organism>
<dbReference type="EMBL" id="JARJCW010000002">
    <property type="protein sequence ID" value="KAJ7229167.1"/>
    <property type="molecule type" value="Genomic_DNA"/>
</dbReference>
<reference evidence="1" key="1">
    <citation type="submission" date="2023-03" db="EMBL/GenBank/DDBJ databases">
        <title>Massive genome expansion in bonnet fungi (Mycena s.s.) driven by repeated elements and novel gene families across ecological guilds.</title>
        <authorList>
            <consortium name="Lawrence Berkeley National Laboratory"/>
            <person name="Harder C.B."/>
            <person name="Miyauchi S."/>
            <person name="Viragh M."/>
            <person name="Kuo A."/>
            <person name="Thoen E."/>
            <person name="Andreopoulos B."/>
            <person name="Lu D."/>
            <person name="Skrede I."/>
            <person name="Drula E."/>
            <person name="Henrissat B."/>
            <person name="Morin E."/>
            <person name="Kohler A."/>
            <person name="Barry K."/>
            <person name="LaButti K."/>
            <person name="Morin E."/>
            <person name="Salamov A."/>
            <person name="Lipzen A."/>
            <person name="Mereny Z."/>
            <person name="Hegedus B."/>
            <person name="Baldrian P."/>
            <person name="Stursova M."/>
            <person name="Weitz H."/>
            <person name="Taylor A."/>
            <person name="Grigoriev I.V."/>
            <person name="Nagy L.G."/>
            <person name="Martin F."/>
            <person name="Kauserud H."/>
        </authorList>
    </citation>
    <scope>NUCLEOTIDE SEQUENCE</scope>
    <source>
        <strain evidence="1">9144</strain>
    </source>
</reference>
<evidence type="ECO:0000313" key="2">
    <source>
        <dbReference type="Proteomes" id="UP001219525"/>
    </source>
</evidence>
<gene>
    <name evidence="1" type="ORF">GGX14DRAFT_617124</name>
</gene>
<evidence type="ECO:0000313" key="1">
    <source>
        <dbReference type="EMBL" id="KAJ7229167.1"/>
    </source>
</evidence>
<dbReference type="AlphaFoldDB" id="A0AAD6YU58"/>
<protein>
    <submittedName>
        <fullName evidence="1">Uncharacterized protein</fullName>
    </submittedName>
</protein>
<proteinExistence type="predicted"/>
<dbReference type="Proteomes" id="UP001219525">
    <property type="component" value="Unassembled WGS sequence"/>
</dbReference>
<dbReference type="PANTHER" id="PTHR33129">
    <property type="entry name" value="PROTEIN KINASE DOMAIN-CONTAINING PROTEIN-RELATED"/>
    <property type="match status" value="1"/>
</dbReference>